<accession>E0UCX3</accession>
<dbReference type="InterPro" id="IPR036397">
    <property type="entry name" value="RNaseH_sf"/>
</dbReference>
<proteinExistence type="inferred from homology"/>
<keyword evidence="5" id="KW-1185">Reference proteome</keyword>
<dbReference type="GO" id="GO:0003676">
    <property type="term" value="F:nucleic acid binding"/>
    <property type="evidence" value="ECO:0007669"/>
    <property type="project" value="InterPro"/>
</dbReference>
<dbReference type="eggNOG" id="COG1431">
    <property type="taxonomic scope" value="Bacteria"/>
</dbReference>
<dbReference type="SMART" id="SM00950">
    <property type="entry name" value="Piwi"/>
    <property type="match status" value="1"/>
</dbReference>
<comment type="similarity">
    <text evidence="1">Belongs to the argonaute family. Long pAgo subfamily.</text>
</comment>
<dbReference type="HOGENOM" id="CLU_383443_0_0_3"/>
<gene>
    <name evidence="4" type="ordered locus">Cyan7822_4528</name>
</gene>
<dbReference type="Gene3D" id="3.30.420.10">
    <property type="entry name" value="Ribonuclease H-like superfamily/Ribonuclease H"/>
    <property type="match status" value="1"/>
</dbReference>
<evidence type="ECO:0000313" key="5">
    <source>
        <dbReference type="Proteomes" id="UP000008206"/>
    </source>
</evidence>
<dbReference type="OrthoDB" id="544779at2"/>
<dbReference type="Pfam" id="PF18309">
    <property type="entry name" value="PAZ_3"/>
    <property type="match status" value="1"/>
</dbReference>
<dbReference type="Gene3D" id="2.170.260.50">
    <property type="match status" value="1"/>
</dbReference>
<sequence>MNLNSNAEVFLNSFPLKRLSEQDRTVQVYKYNFKQSPEAGKEYSAISSICWKVNTPATRFQETIITKEKIAPEFLNNDNWSLQDQGAQVLDTSNKSENEALKRLEKRWLEQKIKKSFKSSKIERDTQSCLIWWNAEKVILSNLGWEVHTGVCLDILINSGALFIEIDDHHIFYSLWKLNKWLNSGYKNLPIEYVRNTYDDQTWKYARVSDEKPETVMIPGLGMSLADYHRNHKKYPATQEEIKNSHVVYVKNNNGQEIAHLSSRLRPSITMEILSNLVKFGDKEAAKVFNQVRKSAQARFSKAEEVIQKIAEKIYSLPTRSYKPQKTNGVLLRNKTPLLLTKKSNIRKPEASLKQGCLRTGEQKFGCLSLIDSNIWPNLIKNKLQLAAKSSDVEIILEEPKIKKDLPDSSLSRRQFWQNWADEGTNTVLVVSNWLGNNEKTQLRREALEANIALQFMQPMFKQEDYRAVNIVLGLLLKAKWQPVGLEPLQHEQAAELVIGFDAGTNRSLYYGTSAFAVLANGQSLGWELPEAQPGERLSGQAVLRATLNIVDRFQKLEKRPPKRLLLLRDGFVQRDEFDSTIAELKQENISVDLLGVRKSGAGRMALSYSPSPTELPQLKDAPPGMAIFSQDGKTFKIVTSEAKAGGSARPLQIFRDTGDAPLEVLAQQIDRLTMLNPASGYFYSRLPMVLHFADKMAKEVQRLGQIAFLQKVEREKIFFA</sequence>
<dbReference type="Gene3D" id="3.40.50.2300">
    <property type="match status" value="1"/>
</dbReference>
<reference evidence="5" key="1">
    <citation type="journal article" date="2011" name="MBio">
        <title>Novel metabolic attributes of the genus Cyanothece, comprising a group of unicellular nitrogen-fixing Cyanobacteria.</title>
        <authorList>
            <person name="Bandyopadhyay A."/>
            <person name="Elvitigala T."/>
            <person name="Welsh E."/>
            <person name="Stockel J."/>
            <person name="Liberton M."/>
            <person name="Min H."/>
            <person name="Sherman L.A."/>
            <person name="Pakrasi H.B."/>
        </authorList>
    </citation>
    <scope>NUCLEOTIDE SEQUENCE [LARGE SCALE GENOMIC DNA]</scope>
    <source>
        <strain evidence="5">PCC 7822</strain>
    </source>
</reference>
<evidence type="ECO:0000313" key="4">
    <source>
        <dbReference type="EMBL" id="ADN16438.1"/>
    </source>
</evidence>
<evidence type="ECO:0000256" key="1">
    <source>
        <dbReference type="ARBA" id="ARBA00035012"/>
    </source>
</evidence>
<dbReference type="InterPro" id="IPR040895">
    <property type="entry name" value="Ago_PAZ"/>
</dbReference>
<dbReference type="RefSeq" id="WP_013324485.1">
    <property type="nucleotide sequence ID" value="NC_014501.1"/>
</dbReference>
<name>E0UCX3_GLOV7</name>
<organism evidence="4 5">
    <name type="scientific">Gloeothece verrucosa (strain PCC 7822)</name>
    <name type="common">Cyanothece sp. (strain PCC 7822)</name>
    <dbReference type="NCBI Taxonomy" id="497965"/>
    <lineage>
        <taxon>Bacteria</taxon>
        <taxon>Bacillati</taxon>
        <taxon>Cyanobacteriota</taxon>
        <taxon>Cyanophyceae</taxon>
        <taxon>Oscillatoriophycideae</taxon>
        <taxon>Chroococcales</taxon>
        <taxon>Aphanothecaceae</taxon>
        <taxon>Gloeothece</taxon>
        <taxon>Gloeothece verrucosa</taxon>
    </lineage>
</organism>
<evidence type="ECO:0000256" key="2">
    <source>
        <dbReference type="ARBA" id="ARBA00035032"/>
    </source>
</evidence>
<protein>
    <recommendedName>
        <fullName evidence="2">Protein argonaute</fullName>
    </recommendedName>
</protein>
<evidence type="ECO:0000259" key="3">
    <source>
        <dbReference type="SMART" id="SM00950"/>
    </source>
</evidence>
<dbReference type="InterPro" id="IPR012337">
    <property type="entry name" value="RNaseH-like_sf"/>
</dbReference>
<dbReference type="InterPro" id="IPR003165">
    <property type="entry name" value="Piwi"/>
</dbReference>
<dbReference type="SUPFAM" id="SSF53098">
    <property type="entry name" value="Ribonuclease H-like"/>
    <property type="match status" value="1"/>
</dbReference>
<feature type="domain" description="Piwi" evidence="3">
    <location>
        <begin position="427"/>
        <end position="706"/>
    </location>
</feature>
<dbReference type="KEGG" id="cyj:Cyan7822_4528"/>
<dbReference type="Proteomes" id="UP000008206">
    <property type="component" value="Chromosome"/>
</dbReference>
<dbReference type="EMBL" id="CP002198">
    <property type="protein sequence ID" value="ADN16438.1"/>
    <property type="molecule type" value="Genomic_DNA"/>
</dbReference>
<dbReference type="AlphaFoldDB" id="E0UCX3"/>